<gene>
    <name evidence="1" type="ORF">METZ01_LOCUS339919</name>
</gene>
<sequence length="61" mass="7193">MICYFIRAIIWLVMVSRRIIRTEYLILLIKIELTEPQSPYCELNSNLKNFSLMTGIDELVA</sequence>
<reference evidence="1" key="1">
    <citation type="submission" date="2018-05" db="EMBL/GenBank/DDBJ databases">
        <authorList>
            <person name="Lanie J.A."/>
            <person name="Ng W.-L."/>
            <person name="Kazmierczak K.M."/>
            <person name="Andrzejewski T.M."/>
            <person name="Davidsen T.M."/>
            <person name="Wayne K.J."/>
            <person name="Tettelin H."/>
            <person name="Glass J.I."/>
            <person name="Rusch D."/>
            <person name="Podicherti R."/>
            <person name="Tsui H.-C.T."/>
            <person name="Winkler M.E."/>
        </authorList>
    </citation>
    <scope>NUCLEOTIDE SEQUENCE</scope>
</reference>
<name>A0A382QQ78_9ZZZZ</name>
<proteinExistence type="predicted"/>
<dbReference type="AlphaFoldDB" id="A0A382QQ78"/>
<evidence type="ECO:0000313" key="1">
    <source>
        <dbReference type="EMBL" id="SVC87065.1"/>
    </source>
</evidence>
<protein>
    <submittedName>
        <fullName evidence="1">Uncharacterized protein</fullName>
    </submittedName>
</protein>
<accession>A0A382QQ78</accession>
<organism evidence="1">
    <name type="scientific">marine metagenome</name>
    <dbReference type="NCBI Taxonomy" id="408172"/>
    <lineage>
        <taxon>unclassified sequences</taxon>
        <taxon>metagenomes</taxon>
        <taxon>ecological metagenomes</taxon>
    </lineage>
</organism>
<dbReference type="EMBL" id="UINC01115786">
    <property type="protein sequence ID" value="SVC87065.1"/>
    <property type="molecule type" value="Genomic_DNA"/>
</dbReference>